<name>A0A2S7WK67_9FLAO</name>
<feature type="region of interest" description="Disordered" evidence="1">
    <location>
        <begin position="203"/>
        <end position="284"/>
    </location>
</feature>
<evidence type="ECO:0000313" key="3">
    <source>
        <dbReference type="Proteomes" id="UP000238882"/>
    </source>
</evidence>
<dbReference type="EMBL" id="MSCN01000001">
    <property type="protein sequence ID" value="PQJ78000.1"/>
    <property type="molecule type" value="Genomic_DNA"/>
</dbReference>
<feature type="compositionally biased region" description="Basic and acidic residues" evidence="1">
    <location>
        <begin position="242"/>
        <end position="253"/>
    </location>
</feature>
<feature type="compositionally biased region" description="Low complexity" evidence="1">
    <location>
        <begin position="210"/>
        <end position="228"/>
    </location>
</feature>
<dbReference type="Proteomes" id="UP000238882">
    <property type="component" value="Unassembled WGS sequence"/>
</dbReference>
<gene>
    <name evidence="2" type="ORF">BTO18_01820</name>
</gene>
<comment type="caution">
    <text evidence="2">The sequence shown here is derived from an EMBL/GenBank/DDBJ whole genome shotgun (WGS) entry which is preliminary data.</text>
</comment>
<sequence>MKKGVLILLGMFMMVSTVEAKKGEKRLNRFGVNYYSYNNAVNFFERGIEFFVFTNGDFDFDTSFTNRGVRINRDFRGRIRSVGNVFINYDRRGNVTRIGNIFIRYRRGVLTNVGDLRVRYDRWDNPIFYGNVRDFYYHNGVRFNINFGDVCDYNDAYFFRNDFRRNYTQFREDRNFYYYRANPNARIGKRSTIIKRRKANVVRNNDRNVRNTTRNTYRKSNSNGVNSRRNVDTNSRRKVVSKKSDTKTKERVSTKRNTRSSYRKSDVNKSKDKNVKRGSRTRRN</sequence>
<evidence type="ECO:0000256" key="1">
    <source>
        <dbReference type="SAM" id="MobiDB-lite"/>
    </source>
</evidence>
<dbReference type="OrthoDB" id="750023at2"/>
<proteinExistence type="predicted"/>
<dbReference type="AlphaFoldDB" id="A0A2S7WK67"/>
<reference evidence="2 3" key="1">
    <citation type="submission" date="2016-12" db="EMBL/GenBank/DDBJ databases">
        <title>Trade-off between light-utilization and light-protection in marine flavobacteria.</title>
        <authorList>
            <person name="Kumagai Y."/>
            <person name="Yoshizawa S."/>
            <person name="Kogure K."/>
            <person name="Iwasaki W."/>
        </authorList>
    </citation>
    <scope>NUCLEOTIDE SEQUENCE [LARGE SCALE GENOMIC DNA]</scope>
    <source>
        <strain evidence="2 3">NBRC 108759</strain>
    </source>
</reference>
<evidence type="ECO:0000313" key="2">
    <source>
        <dbReference type="EMBL" id="PQJ78000.1"/>
    </source>
</evidence>
<organism evidence="2 3">
    <name type="scientific">Polaribacter porphyrae</name>
    <dbReference type="NCBI Taxonomy" id="1137780"/>
    <lineage>
        <taxon>Bacteria</taxon>
        <taxon>Pseudomonadati</taxon>
        <taxon>Bacteroidota</taxon>
        <taxon>Flavobacteriia</taxon>
        <taxon>Flavobacteriales</taxon>
        <taxon>Flavobacteriaceae</taxon>
    </lineage>
</organism>
<keyword evidence="3" id="KW-1185">Reference proteome</keyword>
<protein>
    <submittedName>
        <fullName evidence="2">Uncharacterized protein</fullName>
    </submittedName>
</protein>
<dbReference type="RefSeq" id="WP_105014583.1">
    <property type="nucleotide sequence ID" value="NZ_MSCN01000001.1"/>
</dbReference>
<accession>A0A2S7WK67</accession>
<feature type="compositionally biased region" description="Basic and acidic residues" evidence="1">
    <location>
        <begin position="263"/>
        <end position="275"/>
    </location>
</feature>